<proteinExistence type="predicted"/>
<organism evidence="2 3">
    <name type="scientific">Portunus trituberculatus</name>
    <name type="common">Swimming crab</name>
    <name type="synonym">Neptunus trituberculatus</name>
    <dbReference type="NCBI Taxonomy" id="210409"/>
    <lineage>
        <taxon>Eukaryota</taxon>
        <taxon>Metazoa</taxon>
        <taxon>Ecdysozoa</taxon>
        <taxon>Arthropoda</taxon>
        <taxon>Crustacea</taxon>
        <taxon>Multicrustacea</taxon>
        <taxon>Malacostraca</taxon>
        <taxon>Eumalacostraca</taxon>
        <taxon>Eucarida</taxon>
        <taxon>Decapoda</taxon>
        <taxon>Pleocyemata</taxon>
        <taxon>Brachyura</taxon>
        <taxon>Eubrachyura</taxon>
        <taxon>Portunoidea</taxon>
        <taxon>Portunidae</taxon>
        <taxon>Portuninae</taxon>
        <taxon>Portunus</taxon>
    </lineage>
</organism>
<comment type="caution">
    <text evidence="2">The sequence shown here is derived from an EMBL/GenBank/DDBJ whole genome shotgun (WGS) entry which is preliminary data.</text>
</comment>
<dbReference type="EMBL" id="VSRR010013785">
    <property type="protein sequence ID" value="MPC56224.1"/>
    <property type="molecule type" value="Genomic_DNA"/>
</dbReference>
<dbReference type="Proteomes" id="UP000324222">
    <property type="component" value="Unassembled WGS sequence"/>
</dbReference>
<evidence type="ECO:0000313" key="3">
    <source>
        <dbReference type="Proteomes" id="UP000324222"/>
    </source>
</evidence>
<dbReference type="AlphaFoldDB" id="A0A5B7GI74"/>
<sequence length="64" mass="6961">MLRSSVSPITRLSIISSQNIIGRREAHHFPYTPATLPHLPSESLSAATPYIPSTPEGSLNLLHV</sequence>
<evidence type="ECO:0000313" key="2">
    <source>
        <dbReference type="EMBL" id="MPC56224.1"/>
    </source>
</evidence>
<accession>A0A5B7GI74</accession>
<keyword evidence="3" id="KW-1185">Reference proteome</keyword>
<evidence type="ECO:0000256" key="1">
    <source>
        <dbReference type="SAM" id="MobiDB-lite"/>
    </source>
</evidence>
<protein>
    <submittedName>
        <fullName evidence="2">Uncharacterized protein</fullName>
    </submittedName>
</protein>
<reference evidence="2 3" key="1">
    <citation type="submission" date="2019-05" db="EMBL/GenBank/DDBJ databases">
        <title>Another draft genome of Portunus trituberculatus and its Hox gene families provides insights of decapod evolution.</title>
        <authorList>
            <person name="Jeong J.-H."/>
            <person name="Song I."/>
            <person name="Kim S."/>
            <person name="Choi T."/>
            <person name="Kim D."/>
            <person name="Ryu S."/>
            <person name="Kim W."/>
        </authorList>
    </citation>
    <scope>NUCLEOTIDE SEQUENCE [LARGE SCALE GENOMIC DNA]</scope>
    <source>
        <tissue evidence="2">Muscle</tissue>
    </source>
</reference>
<gene>
    <name evidence="2" type="ORF">E2C01_050177</name>
</gene>
<feature type="region of interest" description="Disordered" evidence="1">
    <location>
        <begin position="45"/>
        <end position="64"/>
    </location>
</feature>
<name>A0A5B7GI74_PORTR</name>